<dbReference type="STRING" id="623744.A0A553PMX2"/>
<dbReference type="PROSITE" id="PS50004">
    <property type="entry name" value="C2"/>
    <property type="match status" value="1"/>
</dbReference>
<dbReference type="GO" id="GO:0046548">
    <property type="term" value="P:retinal rod cell development"/>
    <property type="evidence" value="ECO:0007669"/>
    <property type="project" value="TreeGrafter"/>
</dbReference>
<dbReference type="InterPro" id="IPR000008">
    <property type="entry name" value="C2_dom"/>
</dbReference>
<dbReference type="GO" id="GO:1905515">
    <property type="term" value="P:non-motile cilium assembly"/>
    <property type="evidence" value="ECO:0007669"/>
    <property type="project" value="TreeGrafter"/>
</dbReference>
<comment type="caution">
    <text evidence="2">The sequence shown here is derived from an EMBL/GenBank/DDBJ whole genome shotgun (WGS) entry which is preliminary data.</text>
</comment>
<feature type="non-terminal residue" evidence="2">
    <location>
        <position position="1"/>
    </location>
</feature>
<dbReference type="OrthoDB" id="2133912at2759"/>
<dbReference type="Proteomes" id="UP000316079">
    <property type="component" value="Unassembled WGS sequence"/>
</dbReference>
<dbReference type="EMBL" id="SRMA01026665">
    <property type="protein sequence ID" value="TRY79020.1"/>
    <property type="molecule type" value="Genomic_DNA"/>
</dbReference>
<evidence type="ECO:0000259" key="1">
    <source>
        <dbReference type="PROSITE" id="PS50004"/>
    </source>
</evidence>
<dbReference type="PANTHER" id="PTHR14240:SF1">
    <property type="entry name" value="PROTEIN FANTOM-RELATED"/>
    <property type="match status" value="1"/>
</dbReference>
<dbReference type="CDD" id="cd00030">
    <property type="entry name" value="C2"/>
    <property type="match status" value="1"/>
</dbReference>
<organism evidence="2 3">
    <name type="scientific">Danionella cerebrum</name>
    <dbReference type="NCBI Taxonomy" id="2873325"/>
    <lineage>
        <taxon>Eukaryota</taxon>
        <taxon>Metazoa</taxon>
        <taxon>Chordata</taxon>
        <taxon>Craniata</taxon>
        <taxon>Vertebrata</taxon>
        <taxon>Euteleostomi</taxon>
        <taxon>Actinopterygii</taxon>
        <taxon>Neopterygii</taxon>
        <taxon>Teleostei</taxon>
        <taxon>Ostariophysi</taxon>
        <taxon>Cypriniformes</taxon>
        <taxon>Danionidae</taxon>
        <taxon>Danioninae</taxon>
        <taxon>Danionella</taxon>
    </lineage>
</organism>
<dbReference type="InterPro" id="IPR035892">
    <property type="entry name" value="C2_domain_sf"/>
</dbReference>
<dbReference type="AlphaFoldDB" id="A0A553PMX2"/>
<reference evidence="2 3" key="1">
    <citation type="journal article" date="2019" name="Sci. Data">
        <title>Hybrid genome assembly and annotation of Danionella translucida.</title>
        <authorList>
            <person name="Kadobianskyi M."/>
            <person name="Schulze L."/>
            <person name="Schuelke M."/>
            <person name="Judkewitz B."/>
        </authorList>
    </citation>
    <scope>NUCLEOTIDE SEQUENCE [LARGE SCALE GENOMIC DNA]</scope>
    <source>
        <strain evidence="2 3">Bolton</strain>
    </source>
</reference>
<accession>A0A553PMX2</accession>
<dbReference type="GO" id="GO:0032391">
    <property type="term" value="C:photoreceptor connecting cilium"/>
    <property type="evidence" value="ECO:0007669"/>
    <property type="project" value="TreeGrafter"/>
</dbReference>
<proteinExistence type="predicted"/>
<sequence>EIFDYGVGIPNELEVVLERCVGLSTRWPGLLPDSYLTYRLYDLPPHSTPIIRCCVDPIFEDSASYPLAVTTDVLEYLNVGSLWVYVFDDSDSQTPPTYLAKTPIPLRSLAAGRPIRGDYVLRDPSGSPRGMVRVALRWKYPFQSPDIPTKLTDAAENERNVTEASQRPIAKPRVSACFLLRLASVIFHMKSSGRKKWKFGSTFGMHKGRKCGKCEGSGSFEKIGRKVK</sequence>
<dbReference type="PANTHER" id="PTHR14240">
    <property type="entry name" value="RETINITIS PIGMENTOSA GTPASE REGULATOR-INTERACTING PROTEIN"/>
    <property type="match status" value="1"/>
</dbReference>
<evidence type="ECO:0000313" key="3">
    <source>
        <dbReference type="Proteomes" id="UP000316079"/>
    </source>
</evidence>
<dbReference type="Gene3D" id="2.60.40.150">
    <property type="entry name" value="C2 domain"/>
    <property type="match status" value="1"/>
</dbReference>
<evidence type="ECO:0000313" key="2">
    <source>
        <dbReference type="EMBL" id="TRY79020.1"/>
    </source>
</evidence>
<keyword evidence="3" id="KW-1185">Reference proteome</keyword>
<dbReference type="InterPro" id="IPR031139">
    <property type="entry name" value="RPGRIP1_fam"/>
</dbReference>
<dbReference type="SUPFAM" id="SSF49562">
    <property type="entry name" value="C2 domain (Calcium/lipid-binding domain, CaLB)"/>
    <property type="match status" value="1"/>
</dbReference>
<protein>
    <recommendedName>
        <fullName evidence="1">C2 domain-containing protein</fullName>
    </recommendedName>
</protein>
<name>A0A553PMX2_9TELE</name>
<gene>
    <name evidence="2" type="ORF">DNTS_022225</name>
</gene>
<feature type="domain" description="C2" evidence="1">
    <location>
        <begin position="1"/>
        <end position="119"/>
    </location>
</feature>